<evidence type="ECO:0000256" key="1">
    <source>
        <dbReference type="SAM" id="MobiDB-lite"/>
    </source>
</evidence>
<organism evidence="2 3">
    <name type="scientific">Cylindrotheca closterium</name>
    <dbReference type="NCBI Taxonomy" id="2856"/>
    <lineage>
        <taxon>Eukaryota</taxon>
        <taxon>Sar</taxon>
        <taxon>Stramenopiles</taxon>
        <taxon>Ochrophyta</taxon>
        <taxon>Bacillariophyta</taxon>
        <taxon>Bacillariophyceae</taxon>
        <taxon>Bacillariophycidae</taxon>
        <taxon>Bacillariales</taxon>
        <taxon>Bacillariaceae</taxon>
        <taxon>Cylindrotheca</taxon>
    </lineage>
</organism>
<feature type="compositionally biased region" description="Basic and acidic residues" evidence="1">
    <location>
        <begin position="15"/>
        <end position="41"/>
    </location>
</feature>
<evidence type="ECO:0000313" key="3">
    <source>
        <dbReference type="Proteomes" id="UP001295423"/>
    </source>
</evidence>
<proteinExistence type="predicted"/>
<sequence length="146" mass="16182">FLRRRSCSAKHRSNGIHERGKILQVNQDRDSKAKERSRQSCDEPASTTPGAVASLSTVERKKVRGSSKRKSASIPGAVASSDTVEGKKDRSSSKKVQRLFLGLWPLPRLSRGKRIGVLVEEVRRTKRPEDLQGRKGSTNTEAVFSI</sequence>
<comment type="caution">
    <text evidence="2">The sequence shown here is derived from an EMBL/GenBank/DDBJ whole genome shotgun (WGS) entry which is preliminary data.</text>
</comment>
<gene>
    <name evidence="2" type="ORF">CYCCA115_LOCUS22246</name>
</gene>
<accession>A0AAD2G9E0</accession>
<protein>
    <submittedName>
        <fullName evidence="2">Uncharacterized protein</fullName>
    </submittedName>
</protein>
<keyword evidence="3" id="KW-1185">Reference proteome</keyword>
<feature type="compositionally biased region" description="Basic residues" evidence="1">
    <location>
        <begin position="61"/>
        <end position="71"/>
    </location>
</feature>
<feature type="region of interest" description="Disordered" evidence="1">
    <location>
        <begin position="1"/>
        <end position="92"/>
    </location>
</feature>
<dbReference type="Proteomes" id="UP001295423">
    <property type="component" value="Unassembled WGS sequence"/>
</dbReference>
<feature type="compositionally biased region" description="Basic residues" evidence="1">
    <location>
        <begin position="1"/>
        <end position="14"/>
    </location>
</feature>
<feature type="non-terminal residue" evidence="2">
    <location>
        <position position="1"/>
    </location>
</feature>
<dbReference type="AlphaFoldDB" id="A0AAD2G9E0"/>
<evidence type="ECO:0000313" key="2">
    <source>
        <dbReference type="EMBL" id="CAJ1966663.1"/>
    </source>
</evidence>
<name>A0AAD2G9E0_9STRA</name>
<feature type="compositionally biased region" description="Polar residues" evidence="1">
    <location>
        <begin position="45"/>
        <end position="57"/>
    </location>
</feature>
<dbReference type="EMBL" id="CAKOGP040002313">
    <property type="protein sequence ID" value="CAJ1966663.1"/>
    <property type="molecule type" value="Genomic_DNA"/>
</dbReference>
<reference evidence="2" key="1">
    <citation type="submission" date="2023-08" db="EMBL/GenBank/DDBJ databases">
        <authorList>
            <person name="Audoor S."/>
            <person name="Bilcke G."/>
        </authorList>
    </citation>
    <scope>NUCLEOTIDE SEQUENCE</scope>
</reference>